<feature type="transmembrane region" description="Helical" evidence="6">
    <location>
        <begin position="59"/>
        <end position="80"/>
    </location>
</feature>
<keyword evidence="5 6" id="KW-0472">Membrane</keyword>
<evidence type="ECO:0000313" key="7">
    <source>
        <dbReference type="EMBL" id="OAQ20627.1"/>
    </source>
</evidence>
<dbReference type="GO" id="GO:0022857">
    <property type="term" value="F:transmembrane transporter activity"/>
    <property type="evidence" value="ECO:0007669"/>
    <property type="project" value="InterPro"/>
</dbReference>
<dbReference type="AlphaFoldDB" id="A0A179D3J0"/>
<evidence type="ECO:0000256" key="6">
    <source>
        <dbReference type="SAM" id="Phobius"/>
    </source>
</evidence>
<dbReference type="GO" id="GO:0005886">
    <property type="term" value="C:plasma membrane"/>
    <property type="evidence" value="ECO:0007669"/>
    <property type="project" value="UniProtKB-SubCell"/>
</dbReference>
<dbReference type="PANTHER" id="PTHR32196:SF69">
    <property type="entry name" value="BRANCHED-CHAIN AMINO ACID TRANSPORT SYSTEM, PERMEASE PROTEIN"/>
    <property type="match status" value="1"/>
</dbReference>
<feature type="transmembrane region" description="Helical" evidence="6">
    <location>
        <begin position="86"/>
        <end position="106"/>
    </location>
</feature>
<keyword evidence="2" id="KW-1003">Cell membrane</keyword>
<dbReference type="CDD" id="cd06574">
    <property type="entry name" value="TM_PBP1_branched-chain-AA_like"/>
    <property type="match status" value="1"/>
</dbReference>
<evidence type="ECO:0000256" key="1">
    <source>
        <dbReference type="ARBA" id="ARBA00004651"/>
    </source>
</evidence>
<evidence type="ECO:0000313" key="8">
    <source>
        <dbReference type="Proteomes" id="UP000078390"/>
    </source>
</evidence>
<evidence type="ECO:0000256" key="3">
    <source>
        <dbReference type="ARBA" id="ARBA00022692"/>
    </source>
</evidence>
<reference evidence="7 8" key="1">
    <citation type="submission" date="2016-04" db="EMBL/GenBank/DDBJ databases">
        <title>Genome analysis of Thermosulfurimonas dismutans, the first thermophilic sulfur-disproportionating bacterium of the phylum Thermodesulfobacteria.</title>
        <authorList>
            <person name="Mardanov A.V."/>
            <person name="Beletsky A.V."/>
            <person name="Kadnikov V.V."/>
            <person name="Slobodkin A.I."/>
            <person name="Ravin N.V."/>
        </authorList>
    </citation>
    <scope>NUCLEOTIDE SEQUENCE [LARGE SCALE GENOMIC DNA]</scope>
    <source>
        <strain evidence="7 8">S95</strain>
    </source>
</reference>
<evidence type="ECO:0000256" key="5">
    <source>
        <dbReference type="ARBA" id="ARBA00023136"/>
    </source>
</evidence>
<dbReference type="EMBL" id="LWLG01000008">
    <property type="protein sequence ID" value="OAQ20627.1"/>
    <property type="molecule type" value="Genomic_DNA"/>
</dbReference>
<feature type="transmembrane region" description="Helical" evidence="6">
    <location>
        <begin position="176"/>
        <end position="201"/>
    </location>
</feature>
<dbReference type="Proteomes" id="UP000078390">
    <property type="component" value="Unassembled WGS sequence"/>
</dbReference>
<dbReference type="Pfam" id="PF02653">
    <property type="entry name" value="BPD_transp_2"/>
    <property type="match status" value="1"/>
</dbReference>
<dbReference type="OrthoDB" id="9778389at2"/>
<keyword evidence="4 6" id="KW-1133">Transmembrane helix</keyword>
<comment type="caution">
    <text evidence="7">The sequence shown here is derived from an EMBL/GenBank/DDBJ whole genome shotgun (WGS) entry which is preliminary data.</text>
</comment>
<dbReference type="PANTHER" id="PTHR32196">
    <property type="entry name" value="ABC TRANSPORTER PERMEASE PROTEIN YPHD-RELATED-RELATED"/>
    <property type="match status" value="1"/>
</dbReference>
<comment type="subcellular location">
    <subcellularLocation>
        <location evidence="1">Cell membrane</location>
        <topology evidence="1">Multi-pass membrane protein</topology>
    </subcellularLocation>
</comment>
<dbReference type="STRING" id="999894.TDIS_1242"/>
<gene>
    <name evidence="7" type="ORF">TDIS_1242</name>
</gene>
<keyword evidence="3 6" id="KW-0812">Transmembrane</keyword>
<feature type="transmembrane region" description="Helical" evidence="6">
    <location>
        <begin position="271"/>
        <end position="288"/>
    </location>
</feature>
<feature type="transmembrane region" description="Helical" evidence="6">
    <location>
        <begin position="7"/>
        <end position="30"/>
    </location>
</feature>
<name>A0A179D3J0_9BACT</name>
<evidence type="ECO:0000256" key="4">
    <source>
        <dbReference type="ARBA" id="ARBA00022989"/>
    </source>
</evidence>
<dbReference type="RefSeq" id="WP_068670412.1">
    <property type="nucleotide sequence ID" value="NZ_LWLG01000008.1"/>
</dbReference>
<sequence length="297" mass="32446">MNWLIPLDIGLIMGLIFSWVVLSLAIAFRLFNFPDLTIEGSFLLGAAVYATLYKANFNICLSIFVASIAGGLSGFLTALLHSRFKLNKFLAAIIVIAIIYSLSLRLMGASNISLLKTKTLLDYLNRYLYCGFHVGIIGFLFLFVVFGLIFISHLLSTKFGLRLRVSGSNPEYARSLGINVSISLIIGLFFTNCLAAFSGILLAMYQGFVDVGMGQGTLILALAAMTIGERVLPESCFSFHNFVCLSAVVGSILYQLLVAYAVRFGLAPTDLKLVTALLVLMVVILRVSRDSELFADM</sequence>
<organism evidence="7 8">
    <name type="scientific">Thermosulfurimonas dismutans</name>
    <dbReference type="NCBI Taxonomy" id="999894"/>
    <lineage>
        <taxon>Bacteria</taxon>
        <taxon>Pseudomonadati</taxon>
        <taxon>Thermodesulfobacteriota</taxon>
        <taxon>Thermodesulfobacteria</taxon>
        <taxon>Thermodesulfobacteriales</taxon>
        <taxon>Thermodesulfobacteriaceae</taxon>
        <taxon>Thermosulfurimonas</taxon>
    </lineage>
</organism>
<feature type="transmembrane region" description="Helical" evidence="6">
    <location>
        <begin position="208"/>
        <end position="227"/>
    </location>
</feature>
<keyword evidence="8" id="KW-1185">Reference proteome</keyword>
<accession>A0A179D3J0</accession>
<feature type="transmembrane region" description="Helical" evidence="6">
    <location>
        <begin position="239"/>
        <end position="259"/>
    </location>
</feature>
<feature type="transmembrane region" description="Helical" evidence="6">
    <location>
        <begin position="127"/>
        <end position="156"/>
    </location>
</feature>
<protein>
    <submittedName>
        <fullName evidence="7">Putative ABC transporter for tryptophane, permease protein TrpY</fullName>
    </submittedName>
</protein>
<evidence type="ECO:0000256" key="2">
    <source>
        <dbReference type="ARBA" id="ARBA00022475"/>
    </source>
</evidence>
<dbReference type="InterPro" id="IPR001851">
    <property type="entry name" value="ABC_transp_permease"/>
</dbReference>
<proteinExistence type="predicted"/>